<accession>A0A212J0R5</accession>
<name>A0A212J0R5_9DELT</name>
<dbReference type="PANTHER" id="PTHR30486:SF6">
    <property type="entry name" value="TYPE IV PILUS RETRACTATION ATPASE PILT"/>
    <property type="match status" value="1"/>
</dbReference>
<dbReference type="GO" id="GO:0016887">
    <property type="term" value="F:ATP hydrolysis activity"/>
    <property type="evidence" value="ECO:0007669"/>
    <property type="project" value="InterPro"/>
</dbReference>
<dbReference type="NCBIfam" id="TIGR02782">
    <property type="entry name" value="TrbB_P"/>
    <property type="match status" value="1"/>
</dbReference>
<reference evidence="3" key="1">
    <citation type="submission" date="2016-04" db="EMBL/GenBank/DDBJ databases">
        <authorList>
            <person name="Evans L.H."/>
            <person name="Alamgir A."/>
            <person name="Owens N."/>
            <person name="Weber N.D."/>
            <person name="Virtaneva K."/>
            <person name="Barbian K."/>
            <person name="Babar A."/>
            <person name="Rosenke K."/>
        </authorList>
    </citation>
    <scope>NUCLEOTIDE SEQUENCE</scope>
    <source>
        <strain evidence="3">86</strain>
    </source>
</reference>
<sequence length="323" mass="35569">MAMQDDSRLLDNLRYVCGPVITTALEAPDVVEIILNPDANLWIERYGREPKNEGVIEREQAKSIMYLVASGLGIEVNALNPVIEGIFPLDGTSRFEGVFPPLSTAPAFALRKRATRRMSLQEYCDNKAIRPEGVSIIEDAIAHHKNLIVVGGTSSGKTTFVNACIEAISRLTPNDRLLILEDTPELQSSSPNSISLQTSLIANIDMRRLAQISMRMAPRRILVGEVRDFAALEMLKVWSTGHPGGISTFHADSAADAMQRLESLVEEAGLGPKRDLIGRAVDVVVFMSKTPQHTRVVDSIIKINGFNPDNHIYEKETVYAYSA</sequence>
<dbReference type="Pfam" id="PF00437">
    <property type="entry name" value="T2SSE"/>
    <property type="match status" value="1"/>
</dbReference>
<evidence type="ECO:0000313" key="3">
    <source>
        <dbReference type="EMBL" id="SBV93052.1"/>
    </source>
</evidence>
<dbReference type="AlphaFoldDB" id="A0A212J0R5"/>
<dbReference type="InterPro" id="IPR014149">
    <property type="entry name" value="Conjug-transfer_TrbB"/>
</dbReference>
<proteinExistence type="inferred from homology"/>
<dbReference type="SUPFAM" id="SSF52540">
    <property type="entry name" value="P-loop containing nucleoside triphosphate hydrolases"/>
    <property type="match status" value="1"/>
</dbReference>
<dbReference type="Gene3D" id="3.40.50.300">
    <property type="entry name" value="P-loop containing nucleotide triphosphate hydrolases"/>
    <property type="match status" value="1"/>
</dbReference>
<dbReference type="InterPro" id="IPR027417">
    <property type="entry name" value="P-loop_NTPase"/>
</dbReference>
<dbReference type="PANTHER" id="PTHR30486">
    <property type="entry name" value="TWITCHING MOTILITY PROTEIN PILT"/>
    <property type="match status" value="1"/>
</dbReference>
<evidence type="ECO:0000259" key="2">
    <source>
        <dbReference type="Pfam" id="PF00437"/>
    </source>
</evidence>
<dbReference type="EMBL" id="FLUQ01000001">
    <property type="protein sequence ID" value="SBV93052.1"/>
    <property type="molecule type" value="Genomic_DNA"/>
</dbReference>
<protein>
    <submittedName>
        <fullName evidence="3">Putative conjugal transfer protein TrbB</fullName>
    </submittedName>
</protein>
<dbReference type="InterPro" id="IPR001482">
    <property type="entry name" value="T2SS/T4SS_dom"/>
</dbReference>
<organism evidence="3">
    <name type="scientific">uncultured delta proteobacterium</name>
    <dbReference type="NCBI Taxonomy" id="34034"/>
    <lineage>
        <taxon>Bacteria</taxon>
        <taxon>Deltaproteobacteria</taxon>
        <taxon>environmental samples</taxon>
    </lineage>
</organism>
<dbReference type="InterPro" id="IPR050921">
    <property type="entry name" value="T4SS_GSP_E_ATPase"/>
</dbReference>
<dbReference type="GO" id="GO:0005524">
    <property type="term" value="F:ATP binding"/>
    <property type="evidence" value="ECO:0007669"/>
    <property type="project" value="InterPro"/>
</dbReference>
<gene>
    <name evidence="3" type="primary">trbB</name>
    <name evidence="3" type="ORF">KL86DPRO_10466</name>
</gene>
<dbReference type="Gene3D" id="3.30.450.90">
    <property type="match status" value="1"/>
</dbReference>
<evidence type="ECO:0000256" key="1">
    <source>
        <dbReference type="ARBA" id="ARBA00006611"/>
    </source>
</evidence>
<comment type="similarity">
    <text evidence="1">Belongs to the GSP E family.</text>
</comment>
<dbReference type="CDD" id="cd01130">
    <property type="entry name" value="VirB11-like_ATPase"/>
    <property type="match status" value="1"/>
</dbReference>
<feature type="domain" description="Bacterial type II secretion system protein E" evidence="2">
    <location>
        <begin position="102"/>
        <end position="285"/>
    </location>
</feature>
<dbReference type="GO" id="GO:0005737">
    <property type="term" value="C:cytoplasm"/>
    <property type="evidence" value="ECO:0007669"/>
    <property type="project" value="InterPro"/>
</dbReference>